<keyword evidence="5" id="KW-0808">Transferase</keyword>
<dbReference type="SUPFAM" id="SSF53448">
    <property type="entry name" value="Nucleotide-diphospho-sugar transferases"/>
    <property type="match status" value="1"/>
</dbReference>
<comment type="cofactor">
    <cofactor evidence="1">
        <name>Mn(2+)</name>
        <dbReference type="ChEBI" id="CHEBI:29035"/>
    </cofactor>
</comment>
<dbReference type="AlphaFoldDB" id="A0A2N0X6J0"/>
<evidence type="ECO:0000259" key="11">
    <source>
        <dbReference type="Pfam" id="PF00535"/>
    </source>
</evidence>
<dbReference type="RefSeq" id="WP_101173928.1">
    <property type="nucleotide sequence ID" value="NZ_JAKRKB010000002.1"/>
</dbReference>
<dbReference type="EC" id="2.4.1.266" evidence="7"/>
<evidence type="ECO:0000256" key="7">
    <source>
        <dbReference type="ARBA" id="ARBA00039022"/>
    </source>
</evidence>
<evidence type="ECO:0000256" key="6">
    <source>
        <dbReference type="ARBA" id="ARBA00022842"/>
    </source>
</evidence>
<comment type="cofactor">
    <cofactor evidence="2">
        <name>Mg(2+)</name>
        <dbReference type="ChEBI" id="CHEBI:18420"/>
    </cofactor>
</comment>
<name>A0A2N0X6J0_9CORY</name>
<comment type="similarity">
    <text evidence="3">Belongs to the glycosyltransferase 2 family.</text>
</comment>
<evidence type="ECO:0000256" key="8">
    <source>
        <dbReference type="ARBA" id="ARBA00040894"/>
    </source>
</evidence>
<evidence type="ECO:0000256" key="2">
    <source>
        <dbReference type="ARBA" id="ARBA00001946"/>
    </source>
</evidence>
<evidence type="ECO:0000313" key="13">
    <source>
        <dbReference type="Proteomes" id="UP000233249"/>
    </source>
</evidence>
<comment type="catalytic activity">
    <reaction evidence="9">
        <text>(2R)-3-phosphoglycerate + UDP-alpha-D-glucose = (2R)-2-O-(alpha-D-glucopyranosyl)-3-phospho-glycerate + UDP + H(+)</text>
        <dbReference type="Rhea" id="RHEA:31319"/>
        <dbReference type="ChEBI" id="CHEBI:15378"/>
        <dbReference type="ChEBI" id="CHEBI:58223"/>
        <dbReference type="ChEBI" id="CHEBI:58272"/>
        <dbReference type="ChEBI" id="CHEBI:58885"/>
        <dbReference type="ChEBI" id="CHEBI:62600"/>
        <dbReference type="EC" id="2.4.1.266"/>
    </reaction>
    <physiologicalReaction direction="left-to-right" evidence="9">
        <dbReference type="Rhea" id="RHEA:31320"/>
    </physiologicalReaction>
</comment>
<gene>
    <name evidence="12" type="ORF">CXB45_07695</name>
</gene>
<accession>A0A2N0X6J0</accession>
<organism evidence="12 13">
    <name type="scientific">Corynebacterium mastitidis</name>
    <dbReference type="NCBI Taxonomy" id="161890"/>
    <lineage>
        <taxon>Bacteria</taxon>
        <taxon>Bacillati</taxon>
        <taxon>Actinomycetota</taxon>
        <taxon>Actinomycetes</taxon>
        <taxon>Mycobacteriales</taxon>
        <taxon>Corynebacteriaceae</taxon>
        <taxon>Corynebacterium</taxon>
    </lineage>
</organism>
<evidence type="ECO:0000256" key="10">
    <source>
        <dbReference type="ARBA" id="ARBA00048997"/>
    </source>
</evidence>
<evidence type="ECO:0000256" key="1">
    <source>
        <dbReference type="ARBA" id="ARBA00001936"/>
    </source>
</evidence>
<dbReference type="NCBIfam" id="NF010496">
    <property type="entry name" value="PRK13915.1"/>
    <property type="match status" value="1"/>
</dbReference>
<keyword evidence="6" id="KW-0460">Magnesium</keyword>
<evidence type="ECO:0000256" key="9">
    <source>
        <dbReference type="ARBA" id="ARBA00048689"/>
    </source>
</evidence>
<feature type="domain" description="Glycosyltransferase 2-like" evidence="11">
    <location>
        <begin position="8"/>
        <end position="118"/>
    </location>
</feature>
<dbReference type="PANTHER" id="PTHR48090">
    <property type="entry name" value="UNDECAPRENYL-PHOSPHATE 4-DEOXY-4-FORMAMIDO-L-ARABINOSE TRANSFERASE-RELATED"/>
    <property type="match status" value="1"/>
</dbReference>
<protein>
    <recommendedName>
        <fullName evidence="8">Glucosyl-3-phosphoglycerate synthase</fullName>
        <ecNumber evidence="7">2.4.1.266</ecNumber>
    </recommendedName>
</protein>
<keyword evidence="4" id="KW-0328">Glycosyltransferase</keyword>
<evidence type="ECO:0000256" key="5">
    <source>
        <dbReference type="ARBA" id="ARBA00022679"/>
    </source>
</evidence>
<dbReference type="EMBL" id="PJAF01000021">
    <property type="protein sequence ID" value="PKF68328.1"/>
    <property type="molecule type" value="Genomic_DNA"/>
</dbReference>
<dbReference type="Proteomes" id="UP000233249">
    <property type="component" value="Unassembled WGS sequence"/>
</dbReference>
<comment type="caution">
    <text evidence="12">The sequence shown here is derived from an EMBL/GenBank/DDBJ whole genome shotgun (WGS) entry which is preliminary data.</text>
</comment>
<proteinExistence type="inferred from homology"/>
<evidence type="ECO:0000256" key="4">
    <source>
        <dbReference type="ARBA" id="ARBA00022676"/>
    </source>
</evidence>
<comment type="catalytic activity">
    <reaction evidence="10">
        <text>an NDP-alpha-D-glucose + (2R)-3-phosphoglycerate = (2R)-2-O-(alpha-D-glucopyranosyl)-3-phospho-glycerate + a ribonucleoside 5'-diphosphate + H(+)</text>
        <dbReference type="Rhea" id="RHEA:47244"/>
        <dbReference type="ChEBI" id="CHEBI:15378"/>
        <dbReference type="ChEBI" id="CHEBI:57930"/>
        <dbReference type="ChEBI" id="CHEBI:58272"/>
        <dbReference type="ChEBI" id="CHEBI:62600"/>
        <dbReference type="ChEBI" id="CHEBI:76533"/>
        <dbReference type="EC" id="2.4.1.266"/>
    </reaction>
    <physiologicalReaction direction="left-to-right" evidence="10">
        <dbReference type="Rhea" id="RHEA:47245"/>
    </physiologicalReaction>
</comment>
<evidence type="ECO:0000256" key="3">
    <source>
        <dbReference type="ARBA" id="ARBA00006739"/>
    </source>
</evidence>
<dbReference type="CDD" id="cd00761">
    <property type="entry name" value="Glyco_tranf_GTA_type"/>
    <property type="match status" value="1"/>
</dbReference>
<sequence>MTAPCSVSVVIPALNEEATVARVVRAALSDEPAEVVVIDADSRDATAARAREAGARVLNWHEALPGVEPVPGKGESLWRGVAATAGEVVVFLDADLTAPAPGMVRALSEPFGDPAVALVKADYARLLDGRRGAGGRVTELTAKPLLRALFPQLAHVRQPLGGEYAIRRGVAVELPFVAGYGVEAGLLIDVALRHGAGAIAQVDLGARRHRNRPLEELGPMADVVAATILDRAGVGGVSVPQRPPLSGQWKSE</sequence>
<evidence type="ECO:0000313" key="12">
    <source>
        <dbReference type="EMBL" id="PKF68328.1"/>
    </source>
</evidence>
<dbReference type="InterPro" id="IPR029044">
    <property type="entry name" value="Nucleotide-diphossugar_trans"/>
</dbReference>
<dbReference type="Gene3D" id="3.90.550.10">
    <property type="entry name" value="Spore Coat Polysaccharide Biosynthesis Protein SpsA, Chain A"/>
    <property type="match status" value="1"/>
</dbReference>
<dbReference type="OrthoDB" id="5011697at2"/>
<dbReference type="InterPro" id="IPR001173">
    <property type="entry name" value="Glyco_trans_2-like"/>
</dbReference>
<dbReference type="PANTHER" id="PTHR48090:SF10">
    <property type="entry name" value="GLUCOSYL-3-PHOSPHOGLYCERATE SYNTHASE"/>
    <property type="match status" value="1"/>
</dbReference>
<dbReference type="InterPro" id="IPR050256">
    <property type="entry name" value="Glycosyltransferase_2"/>
</dbReference>
<dbReference type="Pfam" id="PF00535">
    <property type="entry name" value="Glycos_transf_2"/>
    <property type="match status" value="1"/>
</dbReference>
<reference evidence="12 13" key="1">
    <citation type="submission" date="2017-12" db="EMBL/GenBank/DDBJ databases">
        <title>Corynebacterium mastitidis 16-1433 Genome.</title>
        <authorList>
            <person name="Gulvik C.A."/>
        </authorList>
    </citation>
    <scope>NUCLEOTIDE SEQUENCE [LARGE SCALE GENOMIC DNA]</scope>
    <source>
        <strain evidence="12 13">16-1433</strain>
    </source>
</reference>
<dbReference type="STRING" id="1121365.GCA_000375365_01489"/>
<dbReference type="GO" id="GO:0016757">
    <property type="term" value="F:glycosyltransferase activity"/>
    <property type="evidence" value="ECO:0007669"/>
    <property type="project" value="UniProtKB-KW"/>
</dbReference>